<dbReference type="GeneID" id="20198058"/>
<evidence type="ECO:0000313" key="2">
    <source>
        <dbReference type="EnsemblMetazoa" id="HelroP158812"/>
    </source>
</evidence>
<dbReference type="Proteomes" id="UP000015101">
    <property type="component" value="Unassembled WGS sequence"/>
</dbReference>
<accession>T1ENA8</accession>
<dbReference type="EMBL" id="AMQM01000136">
    <property type="status" value="NOT_ANNOTATED_CDS"/>
    <property type="molecule type" value="Genomic_DNA"/>
</dbReference>
<dbReference type="CTD" id="20198058"/>
<dbReference type="EnsemblMetazoa" id="HelroT158812">
    <property type="protein sequence ID" value="HelroP158812"/>
    <property type="gene ID" value="HelroG158812"/>
</dbReference>
<evidence type="ECO:0000313" key="3">
    <source>
        <dbReference type="Proteomes" id="UP000015101"/>
    </source>
</evidence>
<dbReference type="HOGENOM" id="CLU_2087391_0_0_1"/>
<keyword evidence="3" id="KW-1185">Reference proteome</keyword>
<reference evidence="1 3" key="2">
    <citation type="journal article" date="2013" name="Nature">
        <title>Insights into bilaterian evolution from three spiralian genomes.</title>
        <authorList>
            <person name="Simakov O."/>
            <person name="Marletaz F."/>
            <person name="Cho S.J."/>
            <person name="Edsinger-Gonzales E."/>
            <person name="Havlak P."/>
            <person name="Hellsten U."/>
            <person name="Kuo D.H."/>
            <person name="Larsson T."/>
            <person name="Lv J."/>
            <person name="Arendt D."/>
            <person name="Savage R."/>
            <person name="Osoegawa K."/>
            <person name="de Jong P."/>
            <person name="Grimwood J."/>
            <person name="Chapman J.A."/>
            <person name="Shapiro H."/>
            <person name="Aerts A."/>
            <person name="Otillar R.P."/>
            <person name="Terry A.Y."/>
            <person name="Boore J.L."/>
            <person name="Grigoriev I.V."/>
            <person name="Lindberg D.R."/>
            <person name="Seaver E.C."/>
            <person name="Weisblat D.A."/>
            <person name="Putnam N.H."/>
            <person name="Rokhsar D.S."/>
        </authorList>
    </citation>
    <scope>NUCLEOTIDE SEQUENCE</scope>
</reference>
<gene>
    <name evidence="2" type="primary">20198058</name>
    <name evidence="1" type="ORF">HELRODRAFT_158812</name>
</gene>
<dbReference type="InParanoid" id="T1ENA8"/>
<dbReference type="EMBL" id="KB095811">
    <property type="protein sequence ID" value="ESO12319.1"/>
    <property type="molecule type" value="Genomic_DNA"/>
</dbReference>
<protein>
    <submittedName>
        <fullName evidence="1 2">Uncharacterized protein</fullName>
    </submittedName>
</protein>
<reference evidence="2" key="3">
    <citation type="submission" date="2015-06" db="UniProtKB">
        <authorList>
            <consortium name="EnsemblMetazoa"/>
        </authorList>
    </citation>
    <scope>IDENTIFICATION</scope>
</reference>
<proteinExistence type="predicted"/>
<evidence type="ECO:0000313" key="1">
    <source>
        <dbReference type="EMBL" id="ESO12319.1"/>
    </source>
</evidence>
<name>T1ENA8_HELRO</name>
<dbReference type="KEGG" id="hro:HELRODRAFT_158812"/>
<organism evidence="2 3">
    <name type="scientific">Helobdella robusta</name>
    <name type="common">Californian leech</name>
    <dbReference type="NCBI Taxonomy" id="6412"/>
    <lineage>
        <taxon>Eukaryota</taxon>
        <taxon>Metazoa</taxon>
        <taxon>Spiralia</taxon>
        <taxon>Lophotrochozoa</taxon>
        <taxon>Annelida</taxon>
        <taxon>Clitellata</taxon>
        <taxon>Hirudinea</taxon>
        <taxon>Rhynchobdellida</taxon>
        <taxon>Glossiphoniidae</taxon>
        <taxon>Helobdella</taxon>
    </lineage>
</organism>
<sequence length="117" mass="12898">MGKPVFYVGQLPPGYDPESSKQNGIRKKNNGVLGGYHFPCPSSHTSLGGIALTKIDAALKSLNVALTILQMSKLAAFWKYYFSSPQLLQKQYCESQDSSGIWEAEKIGFVYAAFTRN</sequence>
<dbReference type="AlphaFoldDB" id="T1ENA8"/>
<dbReference type="RefSeq" id="XP_009009039.1">
    <property type="nucleotide sequence ID" value="XM_009010791.1"/>
</dbReference>
<reference evidence="3" key="1">
    <citation type="submission" date="2012-12" db="EMBL/GenBank/DDBJ databases">
        <authorList>
            <person name="Hellsten U."/>
            <person name="Grimwood J."/>
            <person name="Chapman J.A."/>
            <person name="Shapiro H."/>
            <person name="Aerts A."/>
            <person name="Otillar R.P."/>
            <person name="Terry A.Y."/>
            <person name="Boore J.L."/>
            <person name="Simakov O."/>
            <person name="Marletaz F."/>
            <person name="Cho S.-J."/>
            <person name="Edsinger-Gonzales E."/>
            <person name="Havlak P."/>
            <person name="Kuo D.-H."/>
            <person name="Larsson T."/>
            <person name="Lv J."/>
            <person name="Arendt D."/>
            <person name="Savage R."/>
            <person name="Osoegawa K."/>
            <person name="de Jong P."/>
            <person name="Lindberg D.R."/>
            <person name="Seaver E.C."/>
            <person name="Weisblat D.A."/>
            <person name="Putnam N.H."/>
            <person name="Grigoriev I.V."/>
            <person name="Rokhsar D.S."/>
        </authorList>
    </citation>
    <scope>NUCLEOTIDE SEQUENCE</scope>
</reference>